<comment type="similarity">
    <text evidence="2">Belongs to the SF3B1 family.</text>
</comment>
<sequence length="1081" mass="122572">MAPSYKKSLVGDYTLPQTLADELEREHRVEDAVSTDEIKQDLTKNEYQQRKYQRQINVDLNQVQSYKEIMAQRDLEREEKRVQRIINEKKEDGYIPLQIKSSTENTLPTQRVRKRRWDVSPEEWEEAHSKKHNSVSIVPSCSLIVNGIPLTDQILDKILPSGYKIVPFPESFKQFDSSIPPDTTDVPVNYYVPPSTDQAGLSDKSKLDGNKDLIMTEIKDLEYFKEEDAKYFGKLATLDESEAATNEVKFMKLLLKVKNGSPIARKRSLRSITDNARKFGPQLIFNQVLPILLEPNLDDQERHLLVKLIGRVLFQLDDLIRPYTHKILVVVAPLLIDEDFTTRLEARDIVSNLAKAAGLSNMISSLRPDLDHVDEFVRNTTSRVFAIVANTLGLVNFLPFLKAVIKSKKNWMARHTGIKIVQQLCINLGGGNGNTLLPYMPQLIDVLKPGLTDEVLQVRTMTALALSQLAESVNPYGIESFEVILEPTWLGLKRHRGKGLASFLKCIGSIIPLMCHDPNYEEYANYYTRELMNVISREFQSPDEDMKKSILRIMSTLPLSKASIPEYQSKILEPFLKFFWNRRVASDSNQLSRLVVDATTQLAVKFDLLEVLESIVVYSKDENESLRKMSVEAINKMIVSSEEGLLGLDSQLELSLVDGVLFAFQEQTIHLRIYLQALGTVANTLGVRLRPHMDSIISTILYRLKNKTPEIRQQASDLVATISPVIKVCYGGNDEILTKLILILYESLGEVYPEVLGSILSALHACIESIDKSSLYTMSNPSVNQILPTLTPILKNRQDKVQEACIKLVGLIARKNAESINAKEWMRVCFELLDMLKSSKKRIRVAANDTFGHIAKTIGPQDVLAMLLNNLRVQERQLRVCTAVAIGIVAETCSPFTVLPALMNEYRTPDNNVQNGVLKALSFLFEYIDGTMTKDYLFAMTPLMEDALTNRDLVHRQTASTVVKNMAINCVGLSHDEYADVFVHYLNLLLPNIYETSPHVISRILESMDSLRINLGSGIFMNYVWAGLFHPAKKVRGPYWKLYNRAYIQNSDILVPSYPTLDDLTDEYGRSYEIEELNLVL</sequence>
<evidence type="ECO:0000256" key="6">
    <source>
        <dbReference type="ARBA" id="ARBA00023187"/>
    </source>
</evidence>
<comment type="similarity">
    <text evidence="8">Belongs to the phosphatase 2A regulatory subunit A family.</text>
</comment>
<keyword evidence="3" id="KW-0507">mRNA processing</keyword>
<keyword evidence="6" id="KW-0508">mRNA splicing</keyword>
<dbReference type="InterPro" id="IPR016024">
    <property type="entry name" value="ARM-type_fold"/>
</dbReference>
<evidence type="ECO:0000313" key="12">
    <source>
        <dbReference type="Proteomes" id="UP001497600"/>
    </source>
</evidence>
<evidence type="ECO:0000313" key="11">
    <source>
        <dbReference type="EMBL" id="CAK7922087.1"/>
    </source>
</evidence>
<dbReference type="Proteomes" id="UP001497600">
    <property type="component" value="Chromosome H"/>
</dbReference>
<evidence type="ECO:0000256" key="3">
    <source>
        <dbReference type="ARBA" id="ARBA00022664"/>
    </source>
</evidence>
<evidence type="ECO:0000256" key="1">
    <source>
        <dbReference type="ARBA" id="ARBA00004123"/>
    </source>
</evidence>
<keyword evidence="4" id="KW-0747">Spliceosome</keyword>
<dbReference type="PANTHER" id="PTHR12097">
    <property type="entry name" value="SPLICING FACTOR 3B, SUBUNIT 1-RELATED"/>
    <property type="match status" value="1"/>
</dbReference>
<dbReference type="InterPro" id="IPR021133">
    <property type="entry name" value="HEAT_type_2"/>
</dbReference>
<dbReference type="SUPFAM" id="SSF48371">
    <property type="entry name" value="ARM repeat"/>
    <property type="match status" value="2"/>
</dbReference>
<evidence type="ECO:0000256" key="8">
    <source>
        <dbReference type="ARBA" id="ARBA00038332"/>
    </source>
</evidence>
<dbReference type="Gene3D" id="1.25.10.10">
    <property type="entry name" value="Leucine-rich Repeat Variant"/>
    <property type="match status" value="4"/>
</dbReference>
<reference evidence="11 12" key="1">
    <citation type="submission" date="2024-01" db="EMBL/GenBank/DDBJ databases">
        <authorList>
            <consortium name="Genoscope - CEA"/>
            <person name="William W."/>
        </authorList>
    </citation>
    <scope>NUCLEOTIDE SEQUENCE [LARGE SCALE GENOMIC DNA]</scope>
    <source>
        <strain evidence="11 12">29B2s-10</strain>
    </source>
</reference>
<keyword evidence="7" id="KW-0539">Nucleus</keyword>
<evidence type="ECO:0000256" key="4">
    <source>
        <dbReference type="ARBA" id="ARBA00022728"/>
    </source>
</evidence>
<dbReference type="EMBL" id="OZ004260">
    <property type="protein sequence ID" value="CAK7922087.1"/>
    <property type="molecule type" value="Genomic_DNA"/>
</dbReference>
<organism evidence="11 12">
    <name type="scientific">[Candida] anglica</name>
    <dbReference type="NCBI Taxonomy" id="148631"/>
    <lineage>
        <taxon>Eukaryota</taxon>
        <taxon>Fungi</taxon>
        <taxon>Dikarya</taxon>
        <taxon>Ascomycota</taxon>
        <taxon>Saccharomycotina</taxon>
        <taxon>Pichiomycetes</taxon>
        <taxon>Debaryomycetaceae</taxon>
        <taxon>Kurtzmaniella</taxon>
    </lineage>
</organism>
<feature type="domain" description="Phosphatase PP2A regulatory subunit A/Splicing factor 3B subunit 1-like HEAT repeat" evidence="10">
    <location>
        <begin position="857"/>
        <end position="928"/>
    </location>
</feature>
<dbReference type="Pfam" id="PF22646">
    <property type="entry name" value="PPP2R1A-like_HEAT"/>
    <property type="match status" value="1"/>
</dbReference>
<dbReference type="InterPro" id="IPR038737">
    <property type="entry name" value="SF3b_su1-like"/>
</dbReference>
<accession>A0ABP0ELQ1</accession>
<evidence type="ECO:0000259" key="10">
    <source>
        <dbReference type="Pfam" id="PF22646"/>
    </source>
</evidence>
<gene>
    <name evidence="11" type="primary">HSH155</name>
    <name evidence="11" type="ORF">CAAN4_H22540</name>
</gene>
<protein>
    <submittedName>
        <fullName evidence="11">U2 snRNP component Hsh155p</fullName>
    </submittedName>
</protein>
<evidence type="ECO:0000256" key="5">
    <source>
        <dbReference type="ARBA" id="ARBA00022737"/>
    </source>
</evidence>
<evidence type="ECO:0000256" key="2">
    <source>
        <dbReference type="ARBA" id="ARBA00005754"/>
    </source>
</evidence>
<feature type="repeat" description="HEAT" evidence="9">
    <location>
        <begin position="443"/>
        <end position="481"/>
    </location>
</feature>
<dbReference type="InterPro" id="IPR054573">
    <property type="entry name" value="PP2A/SF3B1-like_HEAT"/>
</dbReference>
<comment type="subcellular location">
    <subcellularLocation>
        <location evidence="1">Nucleus</location>
    </subcellularLocation>
</comment>
<keyword evidence="12" id="KW-1185">Reference proteome</keyword>
<dbReference type="InterPro" id="IPR011989">
    <property type="entry name" value="ARM-like"/>
</dbReference>
<evidence type="ECO:0000256" key="9">
    <source>
        <dbReference type="PROSITE-ProRule" id="PRU00103"/>
    </source>
</evidence>
<name>A0ABP0ELQ1_9ASCO</name>
<evidence type="ECO:0000256" key="7">
    <source>
        <dbReference type="ARBA" id="ARBA00023242"/>
    </source>
</evidence>
<proteinExistence type="inferred from homology"/>
<dbReference type="PROSITE" id="PS50077">
    <property type="entry name" value="HEAT_REPEAT"/>
    <property type="match status" value="1"/>
</dbReference>
<keyword evidence="5" id="KW-0677">Repeat</keyword>